<evidence type="ECO:0000313" key="7">
    <source>
        <dbReference type="Proteomes" id="UP000438106"/>
    </source>
</evidence>
<organism evidence="6 7">
    <name type="scientific">Devosia marina</name>
    <dbReference type="NCBI Taxonomy" id="2683198"/>
    <lineage>
        <taxon>Bacteria</taxon>
        <taxon>Pseudomonadati</taxon>
        <taxon>Pseudomonadota</taxon>
        <taxon>Alphaproteobacteria</taxon>
        <taxon>Hyphomicrobiales</taxon>
        <taxon>Devosiaceae</taxon>
        <taxon>Devosia</taxon>
    </lineage>
</organism>
<feature type="compositionally biased region" description="Basic and acidic residues" evidence="4">
    <location>
        <begin position="327"/>
        <end position="338"/>
    </location>
</feature>
<feature type="region of interest" description="Disordered" evidence="4">
    <location>
        <begin position="327"/>
        <end position="351"/>
    </location>
</feature>
<dbReference type="PROSITE" id="PS00041">
    <property type="entry name" value="HTH_ARAC_FAMILY_1"/>
    <property type="match status" value="1"/>
</dbReference>
<dbReference type="PROSITE" id="PS01124">
    <property type="entry name" value="HTH_ARAC_FAMILY_2"/>
    <property type="match status" value="1"/>
</dbReference>
<keyword evidence="2" id="KW-0238">DNA-binding</keyword>
<dbReference type="EMBL" id="WQRF01000001">
    <property type="protein sequence ID" value="MVS98411.1"/>
    <property type="molecule type" value="Genomic_DNA"/>
</dbReference>
<dbReference type="InterPro" id="IPR018062">
    <property type="entry name" value="HTH_AraC-typ_CS"/>
</dbReference>
<feature type="region of interest" description="Disordered" evidence="4">
    <location>
        <begin position="1"/>
        <end position="26"/>
    </location>
</feature>
<accession>A0A7X3FPJ6</accession>
<dbReference type="InterPro" id="IPR009057">
    <property type="entry name" value="Homeodomain-like_sf"/>
</dbReference>
<evidence type="ECO:0000256" key="2">
    <source>
        <dbReference type="ARBA" id="ARBA00023125"/>
    </source>
</evidence>
<proteinExistence type="predicted"/>
<name>A0A7X3FPJ6_9HYPH</name>
<evidence type="ECO:0000313" key="6">
    <source>
        <dbReference type="EMBL" id="MVS98411.1"/>
    </source>
</evidence>
<dbReference type="Proteomes" id="UP000438106">
    <property type="component" value="Unassembled WGS sequence"/>
</dbReference>
<evidence type="ECO:0000256" key="1">
    <source>
        <dbReference type="ARBA" id="ARBA00023015"/>
    </source>
</evidence>
<dbReference type="GO" id="GO:0043565">
    <property type="term" value="F:sequence-specific DNA binding"/>
    <property type="evidence" value="ECO:0007669"/>
    <property type="project" value="InterPro"/>
</dbReference>
<protein>
    <submittedName>
        <fullName evidence="6">Helix-turn-helix domain-containing protein</fullName>
    </submittedName>
</protein>
<reference evidence="6 7" key="1">
    <citation type="submission" date="2019-12" db="EMBL/GenBank/DDBJ databases">
        <title>Devosia maris sp. nov., isolated from the deep seawater.</title>
        <authorList>
            <person name="Liu Y."/>
        </authorList>
    </citation>
    <scope>NUCLEOTIDE SEQUENCE [LARGE SCALE GENOMIC DNA]</scope>
    <source>
        <strain evidence="6 7">L53-10-65</strain>
    </source>
</reference>
<dbReference type="PANTHER" id="PTHR43280">
    <property type="entry name" value="ARAC-FAMILY TRANSCRIPTIONAL REGULATOR"/>
    <property type="match status" value="1"/>
</dbReference>
<dbReference type="CDD" id="cd06976">
    <property type="entry name" value="cupin_MtlR-like_N"/>
    <property type="match status" value="1"/>
</dbReference>
<dbReference type="AlphaFoldDB" id="A0A7X3FPJ6"/>
<dbReference type="InterPro" id="IPR018060">
    <property type="entry name" value="HTH_AraC"/>
</dbReference>
<feature type="compositionally biased region" description="Polar residues" evidence="4">
    <location>
        <begin position="9"/>
        <end position="25"/>
    </location>
</feature>
<dbReference type="Pfam" id="PF12833">
    <property type="entry name" value="HTH_18"/>
    <property type="match status" value="1"/>
</dbReference>
<comment type="caution">
    <text evidence="6">The sequence shown here is derived from an EMBL/GenBank/DDBJ whole genome shotgun (WGS) entry which is preliminary data.</text>
</comment>
<dbReference type="Gene3D" id="1.10.10.60">
    <property type="entry name" value="Homeodomain-like"/>
    <property type="match status" value="2"/>
</dbReference>
<evidence type="ECO:0000259" key="5">
    <source>
        <dbReference type="PROSITE" id="PS01124"/>
    </source>
</evidence>
<keyword evidence="7" id="KW-1185">Reference proteome</keyword>
<keyword evidence="1" id="KW-0805">Transcription regulation</keyword>
<evidence type="ECO:0000256" key="3">
    <source>
        <dbReference type="ARBA" id="ARBA00023163"/>
    </source>
</evidence>
<dbReference type="SUPFAM" id="SSF46689">
    <property type="entry name" value="Homeodomain-like"/>
    <property type="match status" value="2"/>
</dbReference>
<feature type="domain" description="HTH araC/xylS-type" evidence="5">
    <location>
        <begin position="233"/>
        <end position="331"/>
    </location>
</feature>
<dbReference type="SMART" id="SM00342">
    <property type="entry name" value="HTH_ARAC"/>
    <property type="match status" value="1"/>
</dbReference>
<gene>
    <name evidence="6" type="ORF">GO014_05165</name>
</gene>
<sequence>MVNRPSAMATRSGSLQTPTASTSSMRRGWRYTDGVPAGLAGNLGDPMSSIAPAVERVVVPEADSFVVRHDDYPWRHSVWNCHREVEIHLITRSYGTQLVGDHVGEFAPGQLVVVGSWLPHDWVSHRGPEWPIEGRDLVVQFDPVWIGGLAATTPELNGVVEMIERSRHGLQIGGPHLNEAKAMMLELLRHSGARRLGLLIELLGVLAAADQVEVLSSVVFEDNALAEDYRRTQQAILMINSDYAAPLQLAEVAEQLGVRADYLSKVFRRNVGYSFSEYLMRIRLNRACHLLRTTKMKVSEVGFESGFSNLSNFNRLFVRQNSMTPREFRRSIRSEPDRMQPGAEYASRPSP</sequence>
<evidence type="ECO:0000256" key="4">
    <source>
        <dbReference type="SAM" id="MobiDB-lite"/>
    </source>
</evidence>
<keyword evidence="3" id="KW-0804">Transcription</keyword>
<dbReference type="PANTHER" id="PTHR43280:SF27">
    <property type="entry name" value="TRANSCRIPTIONAL REGULATOR MTLR"/>
    <property type="match status" value="1"/>
</dbReference>
<dbReference type="GO" id="GO:0003700">
    <property type="term" value="F:DNA-binding transcription factor activity"/>
    <property type="evidence" value="ECO:0007669"/>
    <property type="project" value="InterPro"/>
</dbReference>